<evidence type="ECO:0000256" key="4">
    <source>
        <dbReference type="ARBA" id="ARBA00023136"/>
    </source>
</evidence>
<evidence type="ECO:0000313" key="8">
    <source>
        <dbReference type="Proteomes" id="UP000243515"/>
    </source>
</evidence>
<dbReference type="GO" id="GO:0005886">
    <property type="term" value="C:plasma membrane"/>
    <property type="evidence" value="ECO:0007669"/>
    <property type="project" value="UniProtKB-SubCell"/>
</dbReference>
<dbReference type="GO" id="GO:0000287">
    <property type="term" value="F:magnesium ion binding"/>
    <property type="evidence" value="ECO:0007669"/>
    <property type="project" value="TreeGrafter"/>
</dbReference>
<evidence type="ECO:0000256" key="2">
    <source>
        <dbReference type="ARBA" id="ARBA00022692"/>
    </source>
</evidence>
<evidence type="ECO:0000256" key="5">
    <source>
        <dbReference type="SAM" id="MobiDB-lite"/>
    </source>
</evidence>
<feature type="transmembrane region" description="Helical" evidence="6">
    <location>
        <begin position="453"/>
        <end position="473"/>
    </location>
</feature>
<feature type="region of interest" description="Disordered" evidence="5">
    <location>
        <begin position="634"/>
        <end position="705"/>
    </location>
</feature>
<dbReference type="OrthoDB" id="194358at2759"/>
<dbReference type="Pfam" id="PF01544">
    <property type="entry name" value="CorA"/>
    <property type="match status" value="1"/>
</dbReference>
<keyword evidence="8" id="KW-1185">Reference proteome</keyword>
<dbReference type="SUPFAM" id="SSF144083">
    <property type="entry name" value="Magnesium transport protein CorA, transmembrane region"/>
    <property type="match status" value="1"/>
</dbReference>
<dbReference type="GO" id="GO:0015095">
    <property type="term" value="F:magnesium ion transmembrane transporter activity"/>
    <property type="evidence" value="ECO:0007669"/>
    <property type="project" value="TreeGrafter"/>
</dbReference>
<feature type="non-terminal residue" evidence="7">
    <location>
        <position position="1"/>
    </location>
</feature>
<dbReference type="PANTHER" id="PTHR46494">
    <property type="entry name" value="CORA FAMILY METAL ION TRANSPORTER (EUROFUNG)"/>
    <property type="match status" value="1"/>
</dbReference>
<dbReference type="Proteomes" id="UP000243515">
    <property type="component" value="Unassembled WGS sequence"/>
</dbReference>
<feature type="compositionally biased region" description="Low complexity" evidence="5">
    <location>
        <begin position="675"/>
        <end position="684"/>
    </location>
</feature>
<feature type="region of interest" description="Disordered" evidence="5">
    <location>
        <begin position="1"/>
        <end position="26"/>
    </location>
</feature>
<protein>
    <submittedName>
        <fullName evidence="7">Uncharacterized protein</fullName>
    </submittedName>
</protein>
<dbReference type="InterPro" id="IPR002523">
    <property type="entry name" value="MgTranspt_CorA/ZnTranspt_ZntB"/>
</dbReference>
<keyword evidence="4 6" id="KW-0472">Membrane</keyword>
<dbReference type="InterPro" id="IPR045863">
    <property type="entry name" value="CorA_TM1_TM2"/>
</dbReference>
<evidence type="ECO:0000256" key="6">
    <source>
        <dbReference type="SAM" id="Phobius"/>
    </source>
</evidence>
<dbReference type="GO" id="GO:0050897">
    <property type="term" value="F:cobalt ion binding"/>
    <property type="evidence" value="ECO:0007669"/>
    <property type="project" value="TreeGrafter"/>
</dbReference>
<keyword evidence="3 6" id="KW-1133">Transmembrane helix</keyword>
<feature type="transmembrane region" description="Helical" evidence="6">
    <location>
        <begin position="485"/>
        <end position="504"/>
    </location>
</feature>
<keyword evidence="2 6" id="KW-0812">Transmembrane</keyword>
<dbReference type="EMBL" id="NPHW01007056">
    <property type="protein sequence ID" value="OXV05394.1"/>
    <property type="molecule type" value="Genomic_DNA"/>
</dbReference>
<comment type="subcellular location">
    <subcellularLocation>
        <location evidence="1">Cell membrane</location>
        <topology evidence="1">Multi-pass membrane protein</topology>
    </subcellularLocation>
</comment>
<gene>
    <name evidence="7" type="ORF">Egran_06839</name>
</gene>
<sequence>AYKFVYGTGRPRRRPRSPGPKWHKDYSQVNQQSGRVLLIDFVKSGKCQHRYCSGTNGRKVVAQEIFNIDALRRVYKHPDHNGEPALRLFHVQNAQWAVSFLLRKFEIENPDDAVETDFGRYIRYKKPEMRGRKPFLNGKTWKVQYDPWRSICRTSFGLDYLKDYPKQDDDYWDENGMRQVNNPEQLMTLCALNENDEPVGVHDVLAQRVSCYIQRRLKASEIPGVDDDLAKPYLEGDVINRKLKDKDEYIPRLRALDNSDVIIIFDNSYSGNIEDTLIAARKTWESRWRRLPFHLALESRESIANDDELSLQCAKTILNDVFMAVVAMWDSLLDRAVAHISILEDKLYEQPADETRAPELWQTSSFWVKVEKLLNIHTDVMNEMKVRLHELSEEVDSEDNWLEDIPGNLHRLGNLVTEDLVKPTESLISLLYQSVAIRDSKHSLQLGVSMWRLSWITFIFLPLTFIVGFFGMGVDTFANHPSIKWYFISAVPFMLGVVTIYFLVKRSAAAQQQTLRKHNVYESFIQEMASSYPVLWSRAGPRNYVPRGPVARLKWTLIRSWSWSKWKAHIVGEHTGDAPDLLSKFRCYLGRRWTAQIQRSIISDTELQDLEGHIREDPINHGLIEVAEVLGAPASPTAVRPSDPSRLSVPWNQTRTEGDPTITAATIRRSDDSGGRSSSAGRNSEILIEEEDAERLHQRAREEAK</sequence>
<evidence type="ECO:0000256" key="1">
    <source>
        <dbReference type="ARBA" id="ARBA00004651"/>
    </source>
</evidence>
<reference evidence="7 8" key="1">
    <citation type="journal article" date="2015" name="Environ. Microbiol.">
        <title>Metagenome sequence of Elaphomyces granulatus from sporocarp tissue reveals Ascomycota ectomycorrhizal fingerprints of genome expansion and a Proteobacteria-rich microbiome.</title>
        <authorList>
            <person name="Quandt C.A."/>
            <person name="Kohler A."/>
            <person name="Hesse C.N."/>
            <person name="Sharpton T.J."/>
            <person name="Martin F."/>
            <person name="Spatafora J.W."/>
        </authorList>
    </citation>
    <scope>NUCLEOTIDE SEQUENCE [LARGE SCALE GENOMIC DNA]</scope>
    <source>
        <strain evidence="7 8">OSC145934</strain>
    </source>
</reference>
<dbReference type="PANTHER" id="PTHR46494:SF1">
    <property type="entry name" value="CORA FAMILY METAL ION TRANSPORTER (EUROFUNG)"/>
    <property type="match status" value="1"/>
</dbReference>
<dbReference type="GO" id="GO:0015087">
    <property type="term" value="F:cobalt ion transmembrane transporter activity"/>
    <property type="evidence" value="ECO:0007669"/>
    <property type="project" value="TreeGrafter"/>
</dbReference>
<evidence type="ECO:0000256" key="3">
    <source>
        <dbReference type="ARBA" id="ARBA00022989"/>
    </source>
</evidence>
<accession>A0A232LMR8</accession>
<dbReference type="Gene3D" id="1.20.58.340">
    <property type="entry name" value="Magnesium transport protein CorA, transmembrane region"/>
    <property type="match status" value="1"/>
</dbReference>
<name>A0A232LMR8_9EURO</name>
<organism evidence="7 8">
    <name type="scientific">Elaphomyces granulatus</name>
    <dbReference type="NCBI Taxonomy" id="519963"/>
    <lineage>
        <taxon>Eukaryota</taxon>
        <taxon>Fungi</taxon>
        <taxon>Dikarya</taxon>
        <taxon>Ascomycota</taxon>
        <taxon>Pezizomycotina</taxon>
        <taxon>Eurotiomycetes</taxon>
        <taxon>Eurotiomycetidae</taxon>
        <taxon>Eurotiales</taxon>
        <taxon>Elaphomycetaceae</taxon>
        <taxon>Elaphomyces</taxon>
    </lineage>
</organism>
<proteinExistence type="predicted"/>
<dbReference type="AlphaFoldDB" id="A0A232LMR8"/>
<evidence type="ECO:0000313" key="7">
    <source>
        <dbReference type="EMBL" id="OXV05394.1"/>
    </source>
</evidence>
<feature type="compositionally biased region" description="Basic and acidic residues" evidence="5">
    <location>
        <begin position="694"/>
        <end position="705"/>
    </location>
</feature>
<comment type="caution">
    <text evidence="7">The sequence shown here is derived from an EMBL/GenBank/DDBJ whole genome shotgun (WGS) entry which is preliminary data.</text>
</comment>